<protein>
    <submittedName>
        <fullName evidence="2">N-acetylhexosamine 1-kinase</fullName>
        <ecNumber evidence="2">2.7.1.162</ecNumber>
    </submittedName>
</protein>
<dbReference type="PANTHER" id="PTHR21064:SF5">
    <property type="entry name" value="SLR1880 PROTEIN"/>
    <property type="match status" value="1"/>
</dbReference>
<dbReference type="PANTHER" id="PTHR21064">
    <property type="entry name" value="AMINOGLYCOSIDE PHOSPHOTRANSFERASE DOMAIN-CONTAINING PROTEIN-RELATED"/>
    <property type="match status" value="1"/>
</dbReference>
<dbReference type="Pfam" id="PF01636">
    <property type="entry name" value="APH"/>
    <property type="match status" value="1"/>
</dbReference>
<dbReference type="InterPro" id="IPR011009">
    <property type="entry name" value="Kinase-like_dom_sf"/>
</dbReference>
<feature type="domain" description="Aminoglycoside phosphotransferase" evidence="1">
    <location>
        <begin position="20"/>
        <end position="255"/>
    </location>
</feature>
<dbReference type="InterPro" id="IPR050249">
    <property type="entry name" value="Pseudomonas-type_ThrB"/>
</dbReference>
<dbReference type="InterPro" id="IPR002575">
    <property type="entry name" value="Aminoglycoside_PTrfase"/>
</dbReference>
<accession>A0ABU1T328</accession>
<dbReference type="Gene3D" id="3.90.1200.10">
    <property type="match status" value="1"/>
</dbReference>
<name>A0ABU1T328_9ACTO</name>
<organism evidence="2 3">
    <name type="scientific">Arcanobacterium hippocoleae</name>
    <dbReference type="NCBI Taxonomy" id="149017"/>
    <lineage>
        <taxon>Bacteria</taxon>
        <taxon>Bacillati</taxon>
        <taxon>Actinomycetota</taxon>
        <taxon>Actinomycetes</taxon>
        <taxon>Actinomycetales</taxon>
        <taxon>Actinomycetaceae</taxon>
        <taxon>Arcanobacterium</taxon>
    </lineage>
</organism>
<gene>
    <name evidence="2" type="ORF">J2S36_001333</name>
</gene>
<dbReference type="EC" id="2.7.1.162" evidence="2"/>
<comment type="caution">
    <text evidence="2">The sequence shown here is derived from an EMBL/GenBank/DDBJ whole genome shotgun (WGS) entry which is preliminary data.</text>
</comment>
<evidence type="ECO:0000313" key="3">
    <source>
        <dbReference type="Proteomes" id="UP001266099"/>
    </source>
</evidence>
<dbReference type="SUPFAM" id="SSF56112">
    <property type="entry name" value="Protein kinase-like (PK-like)"/>
    <property type="match status" value="1"/>
</dbReference>
<keyword evidence="2" id="KW-0808">Transferase</keyword>
<sequence length="357" mass="40420">MSDELFDVVRQFRVQGDPVEIEPYGDGHINRTYKVETTQKNYILQQISTSTFKDIENLMRNIVLVTKFLREKGEETLHFQPVLATGKYYLETPEGKVFRIYEMIEGALSYNLVSDAAIFEKTGEAFGAFQKTLADFDASKLTETIPQFHDTPKRFRDFQAAVARDTAGRVETCREEIAFFMEHADKYDIVMQAIRAGEVPLRVTHNDTKLNNVLIDAESAEVRAIIDLDTVMPGSLLFDFGDSLRFGASSALEDEPDVSKVHFVPELYLAYARGFLTQTAASLTEREIELLPFSAWLMTVECGMRFLADYLDGDVYFATKYPEHNLVRARTQIALAQEMAAHEAQSLAQTRELIAAS</sequence>
<dbReference type="GO" id="GO:0016740">
    <property type="term" value="F:transferase activity"/>
    <property type="evidence" value="ECO:0007669"/>
    <property type="project" value="UniProtKB-KW"/>
</dbReference>
<dbReference type="EMBL" id="JAVDUJ010000001">
    <property type="protein sequence ID" value="MDR6939790.1"/>
    <property type="molecule type" value="Genomic_DNA"/>
</dbReference>
<reference evidence="2 3" key="1">
    <citation type="submission" date="2023-07" db="EMBL/GenBank/DDBJ databases">
        <title>Sequencing the genomes of 1000 actinobacteria strains.</title>
        <authorList>
            <person name="Klenk H.-P."/>
        </authorList>
    </citation>
    <scope>NUCLEOTIDE SEQUENCE [LARGE SCALE GENOMIC DNA]</scope>
    <source>
        <strain evidence="2 3">DSM 15539</strain>
    </source>
</reference>
<dbReference type="RefSeq" id="WP_309956749.1">
    <property type="nucleotide sequence ID" value="NZ_JAVDUJ010000001.1"/>
</dbReference>
<keyword evidence="3" id="KW-1185">Reference proteome</keyword>
<evidence type="ECO:0000259" key="1">
    <source>
        <dbReference type="Pfam" id="PF01636"/>
    </source>
</evidence>
<proteinExistence type="predicted"/>
<evidence type="ECO:0000313" key="2">
    <source>
        <dbReference type="EMBL" id="MDR6939790.1"/>
    </source>
</evidence>
<dbReference type="Proteomes" id="UP001266099">
    <property type="component" value="Unassembled WGS sequence"/>
</dbReference>